<keyword evidence="2" id="KW-1185">Reference proteome</keyword>
<reference evidence="1 2" key="1">
    <citation type="journal article" date="2022" name="G3 (Bethesda)">
        <title>Whole-genome sequence and methylome profiling of the almond [Prunus dulcis (Mill.) D.A. Webb] cultivar 'Nonpareil'.</title>
        <authorList>
            <person name="D'Amico-Willman K.M."/>
            <person name="Ouma W.Z."/>
            <person name="Meulia T."/>
            <person name="Sideli G.M."/>
            <person name="Gradziel T.M."/>
            <person name="Fresnedo-Ramirez J."/>
        </authorList>
    </citation>
    <scope>NUCLEOTIDE SEQUENCE [LARGE SCALE GENOMIC DNA]</scope>
    <source>
        <strain evidence="1">Clone GOH B32 T37-40</strain>
    </source>
</reference>
<evidence type="ECO:0000313" key="2">
    <source>
        <dbReference type="Proteomes" id="UP001054821"/>
    </source>
</evidence>
<evidence type="ECO:0000313" key="1">
    <source>
        <dbReference type="EMBL" id="KAI5356081.1"/>
    </source>
</evidence>
<sequence>MMKKMKKKMNEKKNLIWNSFTTVTISEELPTILAYIAGSTAVADVDSGLQDRDALVKQLRVNLQAAQDRMRVYANKNRT</sequence>
<dbReference type="Proteomes" id="UP001054821">
    <property type="component" value="Chromosome 1"/>
</dbReference>
<protein>
    <submittedName>
        <fullName evidence="1">Uncharacterized protein</fullName>
    </submittedName>
</protein>
<dbReference type="EMBL" id="JAJFAZ020000001">
    <property type="protein sequence ID" value="KAI5356081.1"/>
    <property type="molecule type" value="Genomic_DNA"/>
</dbReference>
<organism evidence="1 2">
    <name type="scientific">Prunus dulcis</name>
    <name type="common">Almond</name>
    <name type="synonym">Amygdalus dulcis</name>
    <dbReference type="NCBI Taxonomy" id="3755"/>
    <lineage>
        <taxon>Eukaryota</taxon>
        <taxon>Viridiplantae</taxon>
        <taxon>Streptophyta</taxon>
        <taxon>Embryophyta</taxon>
        <taxon>Tracheophyta</taxon>
        <taxon>Spermatophyta</taxon>
        <taxon>Magnoliopsida</taxon>
        <taxon>eudicotyledons</taxon>
        <taxon>Gunneridae</taxon>
        <taxon>Pentapetalae</taxon>
        <taxon>rosids</taxon>
        <taxon>fabids</taxon>
        <taxon>Rosales</taxon>
        <taxon>Rosaceae</taxon>
        <taxon>Amygdaloideae</taxon>
        <taxon>Amygdaleae</taxon>
        <taxon>Prunus</taxon>
    </lineage>
</organism>
<name>A0AAD4ZXN8_PRUDU</name>
<proteinExistence type="predicted"/>
<dbReference type="AlphaFoldDB" id="A0AAD4ZXN8"/>
<accession>A0AAD4ZXN8</accession>
<gene>
    <name evidence="1" type="ORF">L3X38_008976</name>
</gene>
<comment type="caution">
    <text evidence="1">The sequence shown here is derived from an EMBL/GenBank/DDBJ whole genome shotgun (WGS) entry which is preliminary data.</text>
</comment>